<dbReference type="CDD" id="cd23767">
    <property type="entry name" value="IQCD"/>
    <property type="match status" value="1"/>
</dbReference>
<name>A0A8T1MJI5_CLOSI</name>
<evidence type="ECO:0000256" key="5">
    <source>
        <dbReference type="ARBA" id="ARBA00022490"/>
    </source>
</evidence>
<comment type="subcellular location">
    <subcellularLocation>
        <location evidence="2">Cytoplasm</location>
        <location evidence="2">Cytoskeleton</location>
        <location evidence="2">Flagellum axoneme</location>
    </subcellularLocation>
</comment>
<keyword evidence="7" id="KW-0969">Cilium</keyword>
<dbReference type="PANTHER" id="PTHR31598">
    <property type="entry name" value="IQ DOMAIN-CONTAINING PROTEIN D"/>
    <property type="match status" value="1"/>
</dbReference>
<sequence length="475" mass="55734">MLTTKISCQQFSSRAELIPQSRHLLSKDAQLALHVIDSTICQCLYVILMKGVATRDSCECSKEDEDLHILISEFEELAEKYDIFACGHCTQPTVEAKHKERDKTQEKEFEDALSQQHCDSMESSESSSQGFEVEVTHQRFANQEAQTNSIGKSELQDELLHLTRQIAKKMNQSPYAKELMQQIVAVNPKSGYSDSLLNLPYSVSHCAESVPEITLLSTLEEQKHNLMTLLLRLRSVCFAELLSTPEDRKRKKKFVKEIRVRLNESLDRIEKLSQELDQLNERNKREGEKTSNRVKSLQNEMNNLQNYMKERVKRMVDEEQQRKNLILQKSQEKQAELEKELRGLKAAYSKAVEDNQKAEVRQRNQVYKMETELESVIQKFDREMMALQSEYDQLDEEYTSDKLELTELEEKFSTLEEEYLKIMEKRRLEEEKRRQEEEEQRVLEEGVTTIQAFWRSYLTRKAARGRRDGPQKRKK</sequence>
<dbReference type="InterPro" id="IPR000048">
    <property type="entry name" value="IQ_motif_EF-hand-BS"/>
</dbReference>
<keyword evidence="9" id="KW-0966">Cell projection</keyword>
<dbReference type="OrthoDB" id="536093at2759"/>
<evidence type="ECO:0000256" key="9">
    <source>
        <dbReference type="ARBA" id="ARBA00023273"/>
    </source>
</evidence>
<reference evidence="13 14" key="1">
    <citation type="journal article" date="2018" name="Biotechnol. Adv.">
        <title>Improved genomic resources and new bioinformatic workflow for the carcinogenic parasite Clonorchis sinensis: Biotechnological implications.</title>
        <authorList>
            <person name="Wang D."/>
            <person name="Korhonen P.K."/>
            <person name="Gasser R.B."/>
            <person name="Young N.D."/>
        </authorList>
    </citation>
    <scope>NUCLEOTIDE SEQUENCE [LARGE SCALE GENOMIC DNA]</scope>
    <source>
        <strain evidence="13">Cs-k2</strain>
    </source>
</reference>
<evidence type="ECO:0000256" key="6">
    <source>
        <dbReference type="ARBA" id="ARBA00022846"/>
    </source>
</evidence>
<comment type="similarity">
    <text evidence="3">Belongs to the DRC10 family.</text>
</comment>
<evidence type="ECO:0000313" key="14">
    <source>
        <dbReference type="Proteomes" id="UP000286415"/>
    </source>
</evidence>
<dbReference type="Pfam" id="PF00612">
    <property type="entry name" value="IQ"/>
    <property type="match status" value="1"/>
</dbReference>
<feature type="coiled-coil region" evidence="12">
    <location>
        <begin position="255"/>
        <end position="445"/>
    </location>
</feature>
<dbReference type="PROSITE" id="PS50096">
    <property type="entry name" value="IQ"/>
    <property type="match status" value="1"/>
</dbReference>
<evidence type="ECO:0000256" key="12">
    <source>
        <dbReference type="SAM" id="Coils"/>
    </source>
</evidence>
<evidence type="ECO:0000256" key="7">
    <source>
        <dbReference type="ARBA" id="ARBA00023069"/>
    </source>
</evidence>
<gene>
    <name evidence="13" type="ORF">CSKR_103476</name>
</gene>
<evidence type="ECO:0000256" key="11">
    <source>
        <dbReference type="ARBA" id="ARBA00046836"/>
    </source>
</evidence>
<keyword evidence="8" id="KW-0206">Cytoskeleton</keyword>
<protein>
    <recommendedName>
        <fullName evidence="4">Dynein regulatory complex protein 10</fullName>
    </recommendedName>
    <alternativeName>
        <fullName evidence="10">IQ domain-containing protein D</fullName>
    </alternativeName>
</protein>
<proteinExistence type="inferred from homology"/>
<evidence type="ECO:0000256" key="2">
    <source>
        <dbReference type="ARBA" id="ARBA00004611"/>
    </source>
</evidence>
<accession>A0A8T1MJI5</accession>
<evidence type="ECO:0000256" key="3">
    <source>
        <dbReference type="ARBA" id="ARBA00009071"/>
    </source>
</evidence>
<evidence type="ECO:0000256" key="10">
    <source>
        <dbReference type="ARBA" id="ARBA00032180"/>
    </source>
</evidence>
<evidence type="ECO:0000313" key="13">
    <source>
        <dbReference type="EMBL" id="KAG5448901.1"/>
    </source>
</evidence>
<keyword evidence="5" id="KW-0963">Cytoplasm</keyword>
<dbReference type="AlphaFoldDB" id="A0A8T1MJI5"/>
<comment type="function">
    <text evidence="1">Component of the nexin-dynein regulatory complex (N-DRC), a key regulator of ciliary/flagellar motility which maintains the alignment and integrity of the distal axoneme and regulates microtubule sliding in motile axonemes.</text>
</comment>
<evidence type="ECO:0000256" key="8">
    <source>
        <dbReference type="ARBA" id="ARBA00023212"/>
    </source>
</evidence>
<comment type="caution">
    <text evidence="13">The sequence shown here is derived from an EMBL/GenBank/DDBJ whole genome shotgun (WGS) entry which is preliminary data.</text>
</comment>
<keyword evidence="6" id="KW-0282">Flagellum</keyword>
<dbReference type="InterPro" id="IPR042815">
    <property type="entry name" value="DRC10"/>
</dbReference>
<evidence type="ECO:0000256" key="4">
    <source>
        <dbReference type="ARBA" id="ARBA00021752"/>
    </source>
</evidence>
<dbReference type="Proteomes" id="UP000286415">
    <property type="component" value="Unassembled WGS sequence"/>
</dbReference>
<reference evidence="13 14" key="2">
    <citation type="journal article" date="2021" name="Genomics">
        <title>High-quality reference genome for Clonorchis sinensis.</title>
        <authorList>
            <person name="Young N.D."/>
            <person name="Stroehlein A.J."/>
            <person name="Kinkar L."/>
            <person name="Wang T."/>
            <person name="Sohn W.M."/>
            <person name="Chang B.C.H."/>
            <person name="Kaur P."/>
            <person name="Weisz D."/>
            <person name="Dudchenko O."/>
            <person name="Aiden E.L."/>
            <person name="Korhonen P.K."/>
            <person name="Gasser R.B."/>
        </authorList>
    </citation>
    <scope>NUCLEOTIDE SEQUENCE [LARGE SCALE GENOMIC DNA]</scope>
    <source>
        <strain evidence="13">Cs-k2</strain>
    </source>
</reference>
<evidence type="ECO:0000256" key="1">
    <source>
        <dbReference type="ARBA" id="ARBA00003029"/>
    </source>
</evidence>
<keyword evidence="12" id="KW-0175">Coiled coil</keyword>
<dbReference type="EMBL" id="NIRI02000042">
    <property type="protein sequence ID" value="KAG5448901.1"/>
    <property type="molecule type" value="Genomic_DNA"/>
</dbReference>
<comment type="subunit">
    <text evidence="11">Component of the nexin-dynein regulatory complex (N-DRC). Interacts with CFAP52.</text>
</comment>
<dbReference type="PANTHER" id="PTHR31598:SF1">
    <property type="entry name" value="DYNEIN REGULATORY COMPLEX PROTEIN 10"/>
    <property type="match status" value="1"/>
</dbReference>
<keyword evidence="14" id="KW-1185">Reference proteome</keyword>
<organism evidence="13 14">
    <name type="scientific">Clonorchis sinensis</name>
    <name type="common">Chinese liver fluke</name>
    <dbReference type="NCBI Taxonomy" id="79923"/>
    <lineage>
        <taxon>Eukaryota</taxon>
        <taxon>Metazoa</taxon>
        <taxon>Spiralia</taxon>
        <taxon>Lophotrochozoa</taxon>
        <taxon>Platyhelminthes</taxon>
        <taxon>Trematoda</taxon>
        <taxon>Digenea</taxon>
        <taxon>Opisthorchiida</taxon>
        <taxon>Opisthorchiata</taxon>
        <taxon>Opisthorchiidae</taxon>
        <taxon>Clonorchis</taxon>
    </lineage>
</organism>